<dbReference type="PROSITE" id="PS51125">
    <property type="entry name" value="NHL"/>
    <property type="match status" value="1"/>
</dbReference>
<dbReference type="AlphaFoldDB" id="A0A9D4GGI6"/>
<dbReference type="InterPro" id="IPR011042">
    <property type="entry name" value="6-blade_b-propeller_TolB-like"/>
</dbReference>
<feature type="repeat" description="NHL" evidence="2">
    <location>
        <begin position="19"/>
        <end position="48"/>
    </location>
</feature>
<dbReference type="Gene3D" id="2.120.10.30">
    <property type="entry name" value="TolB, C-terminal domain"/>
    <property type="match status" value="1"/>
</dbReference>
<dbReference type="Pfam" id="PF01436">
    <property type="entry name" value="NHL"/>
    <property type="match status" value="1"/>
</dbReference>
<reference evidence="3" key="2">
    <citation type="submission" date="2020-11" db="EMBL/GenBank/DDBJ databases">
        <authorList>
            <person name="McCartney M.A."/>
            <person name="Auch B."/>
            <person name="Kono T."/>
            <person name="Mallez S."/>
            <person name="Becker A."/>
            <person name="Gohl D.M."/>
            <person name="Silverstein K.A.T."/>
            <person name="Koren S."/>
            <person name="Bechman K.B."/>
            <person name="Herman A."/>
            <person name="Abrahante J.E."/>
            <person name="Garbe J."/>
        </authorList>
    </citation>
    <scope>NUCLEOTIDE SEQUENCE</scope>
    <source>
        <strain evidence="3">Duluth1</strain>
        <tissue evidence="3">Whole animal</tissue>
    </source>
</reference>
<dbReference type="SUPFAM" id="SSF101898">
    <property type="entry name" value="NHL repeat"/>
    <property type="match status" value="1"/>
</dbReference>
<comment type="caution">
    <text evidence="3">The sequence shown here is derived from an EMBL/GenBank/DDBJ whole genome shotgun (WGS) entry which is preliminary data.</text>
</comment>
<evidence type="ECO:0000256" key="1">
    <source>
        <dbReference type="ARBA" id="ARBA00022737"/>
    </source>
</evidence>
<protein>
    <submittedName>
        <fullName evidence="3">Uncharacterized protein</fullName>
    </submittedName>
</protein>
<dbReference type="InterPro" id="IPR001258">
    <property type="entry name" value="NHL_repeat"/>
</dbReference>
<dbReference type="EMBL" id="JAIWYP010000005">
    <property type="protein sequence ID" value="KAH3816368.1"/>
    <property type="molecule type" value="Genomic_DNA"/>
</dbReference>
<keyword evidence="1" id="KW-0677">Repeat</keyword>
<proteinExistence type="predicted"/>
<sequence>MRIDGKSEYGVWVKGDSTCSITDICVLPSGQVLVVDCGNKKVKLLNKQYQVVSHCSVSDLPLGICQITPGEVGVTVGKEVQFIKVSISQLVKDRKLKFQHECLGIASHQADLFVTSGTELYNYSLDGKLVSKLHKNKSVRCCAVSPTGDKLYITNSTQNKLLTLARDGSVLDTFKDLELTWPTSLYVTPEGHVMVCGNDSDAILQVDSSGSRKLATLATRRDGLKNPLSVCYNSNTDSVIVGQINNKILVYKVK</sequence>
<reference evidence="3" key="1">
    <citation type="journal article" date="2019" name="bioRxiv">
        <title>The Genome of the Zebra Mussel, Dreissena polymorpha: A Resource for Invasive Species Research.</title>
        <authorList>
            <person name="McCartney M.A."/>
            <person name="Auch B."/>
            <person name="Kono T."/>
            <person name="Mallez S."/>
            <person name="Zhang Y."/>
            <person name="Obille A."/>
            <person name="Becker A."/>
            <person name="Abrahante J.E."/>
            <person name="Garbe J."/>
            <person name="Badalamenti J.P."/>
            <person name="Herman A."/>
            <person name="Mangelson H."/>
            <person name="Liachko I."/>
            <person name="Sullivan S."/>
            <person name="Sone E.D."/>
            <person name="Koren S."/>
            <person name="Silverstein K.A.T."/>
            <person name="Beckman K.B."/>
            <person name="Gohl D.M."/>
        </authorList>
    </citation>
    <scope>NUCLEOTIDE SEQUENCE</scope>
    <source>
        <strain evidence="3">Duluth1</strain>
        <tissue evidence="3">Whole animal</tissue>
    </source>
</reference>
<gene>
    <name evidence="3" type="ORF">DPMN_117884</name>
</gene>
<name>A0A9D4GGI6_DREPO</name>
<dbReference type="Proteomes" id="UP000828390">
    <property type="component" value="Unassembled WGS sequence"/>
</dbReference>
<evidence type="ECO:0000313" key="4">
    <source>
        <dbReference type="Proteomes" id="UP000828390"/>
    </source>
</evidence>
<evidence type="ECO:0000313" key="3">
    <source>
        <dbReference type="EMBL" id="KAH3816368.1"/>
    </source>
</evidence>
<keyword evidence="4" id="KW-1185">Reference proteome</keyword>
<accession>A0A9D4GGI6</accession>
<organism evidence="3 4">
    <name type="scientific">Dreissena polymorpha</name>
    <name type="common">Zebra mussel</name>
    <name type="synonym">Mytilus polymorpha</name>
    <dbReference type="NCBI Taxonomy" id="45954"/>
    <lineage>
        <taxon>Eukaryota</taxon>
        <taxon>Metazoa</taxon>
        <taxon>Spiralia</taxon>
        <taxon>Lophotrochozoa</taxon>
        <taxon>Mollusca</taxon>
        <taxon>Bivalvia</taxon>
        <taxon>Autobranchia</taxon>
        <taxon>Heteroconchia</taxon>
        <taxon>Euheterodonta</taxon>
        <taxon>Imparidentia</taxon>
        <taxon>Neoheterodontei</taxon>
        <taxon>Myida</taxon>
        <taxon>Dreissenoidea</taxon>
        <taxon>Dreissenidae</taxon>
        <taxon>Dreissena</taxon>
    </lineage>
</organism>
<evidence type="ECO:0000256" key="2">
    <source>
        <dbReference type="PROSITE-ProRule" id="PRU00504"/>
    </source>
</evidence>